<feature type="region of interest" description="Disordered" evidence="1">
    <location>
        <begin position="78"/>
        <end position="136"/>
    </location>
</feature>
<evidence type="ECO:0000313" key="3">
    <source>
        <dbReference type="Proteomes" id="UP001150907"/>
    </source>
</evidence>
<keyword evidence="3" id="KW-1185">Reference proteome</keyword>
<organism evidence="2 3">
    <name type="scientific">Coemansia thaxteri</name>
    <dbReference type="NCBI Taxonomy" id="2663907"/>
    <lineage>
        <taxon>Eukaryota</taxon>
        <taxon>Fungi</taxon>
        <taxon>Fungi incertae sedis</taxon>
        <taxon>Zoopagomycota</taxon>
        <taxon>Kickxellomycotina</taxon>
        <taxon>Kickxellomycetes</taxon>
        <taxon>Kickxellales</taxon>
        <taxon>Kickxellaceae</taxon>
        <taxon>Coemansia</taxon>
    </lineage>
</organism>
<evidence type="ECO:0000313" key="2">
    <source>
        <dbReference type="EMBL" id="KAJ1999215.1"/>
    </source>
</evidence>
<dbReference type="OrthoDB" id="5582505at2759"/>
<gene>
    <name evidence="2" type="ORF">H4R26_005159</name>
</gene>
<accession>A0A9W8EGV9</accession>
<feature type="compositionally biased region" description="Acidic residues" evidence="1">
    <location>
        <begin position="361"/>
        <end position="381"/>
    </location>
</feature>
<feature type="region of interest" description="Disordered" evidence="1">
    <location>
        <begin position="358"/>
        <end position="424"/>
    </location>
</feature>
<feature type="compositionally biased region" description="Low complexity" evidence="1">
    <location>
        <begin position="387"/>
        <end position="407"/>
    </location>
</feature>
<evidence type="ECO:0000256" key="1">
    <source>
        <dbReference type="SAM" id="MobiDB-lite"/>
    </source>
</evidence>
<dbReference type="EMBL" id="JANBQF010000760">
    <property type="protein sequence ID" value="KAJ1999215.1"/>
    <property type="molecule type" value="Genomic_DNA"/>
</dbReference>
<reference evidence="2" key="1">
    <citation type="submission" date="2022-07" db="EMBL/GenBank/DDBJ databases">
        <title>Phylogenomic reconstructions and comparative analyses of Kickxellomycotina fungi.</title>
        <authorList>
            <person name="Reynolds N.K."/>
            <person name="Stajich J.E."/>
            <person name="Barry K."/>
            <person name="Grigoriev I.V."/>
            <person name="Crous P."/>
            <person name="Smith M.E."/>
        </authorList>
    </citation>
    <scope>NUCLEOTIDE SEQUENCE</scope>
    <source>
        <strain evidence="2">IMI 214461</strain>
    </source>
</reference>
<dbReference type="AlphaFoldDB" id="A0A9W8EGV9"/>
<feature type="compositionally biased region" description="Acidic residues" evidence="1">
    <location>
        <begin position="408"/>
        <end position="419"/>
    </location>
</feature>
<name>A0A9W8EGV9_9FUNG</name>
<dbReference type="Proteomes" id="UP001150907">
    <property type="component" value="Unassembled WGS sequence"/>
</dbReference>
<proteinExistence type="predicted"/>
<protein>
    <submittedName>
        <fullName evidence="2">Uncharacterized protein</fullName>
    </submittedName>
</protein>
<comment type="caution">
    <text evidence="2">The sequence shown here is derived from an EMBL/GenBank/DDBJ whole genome shotgun (WGS) entry which is preliminary data.</text>
</comment>
<sequence>MKQKSRSLAERQSGLKFGAGDLEGLVFISGPCSALPNHCTRRQLPSGIVRRPEVEVRDGAERLYSKYGLALFEVLSKDSSSGSPGVEKHDEGPAAAVLRRRRRRKDEGKGELALTAKSTTMRDNETEAEDTSDEHYRKLHRKPEYIERRVRNREIELYQYARWQEDQRMGSERWRQLNGHLPVHQQLAYIADSETGGSDGTGGTQPPSRCASPLIPSGNTVKEPEVGDGTALINETLRRLDEMQTSDSAAKRSKRGMKNELRALLDSSGYQDARLRGAGGGDNGAPKAAVHPLPPVGTCNASNAASNASVVSADTAPIGGAFAAQQPLSEAERKAAHLGGTILEQLLIQAARLPPLATAEASDDEGGDDESEGEEEVEEQESDSKNASSEDQASSAGSSADSNNDSDAGADEDATDNEAGDCCCPQEFALPQRVFGHMVRQREQR</sequence>
<feature type="region of interest" description="Disordered" evidence="1">
    <location>
        <begin position="193"/>
        <end position="228"/>
    </location>
</feature>